<feature type="binding site" evidence="7">
    <location>
        <position position="52"/>
    </location>
    <ligand>
        <name>S-adenosyl-L-methionine</name>
        <dbReference type="ChEBI" id="CHEBI:59789"/>
    </ligand>
</feature>
<dbReference type="GO" id="GO:0070475">
    <property type="term" value="P:rRNA base methylation"/>
    <property type="evidence" value="ECO:0007669"/>
    <property type="project" value="UniProtKB-UniRule"/>
</dbReference>
<evidence type="ECO:0000313" key="9">
    <source>
        <dbReference type="EMBL" id="MBB6477290.1"/>
    </source>
</evidence>
<dbReference type="InterPro" id="IPR002903">
    <property type="entry name" value="RsmH"/>
</dbReference>
<dbReference type="EMBL" id="JACHHI010000001">
    <property type="protein sequence ID" value="MBB6477290.1"/>
    <property type="molecule type" value="Genomic_DNA"/>
</dbReference>
<feature type="binding site" evidence="7">
    <location>
        <position position="79"/>
    </location>
    <ligand>
        <name>S-adenosyl-L-methionine</name>
        <dbReference type="ChEBI" id="CHEBI:59789"/>
    </ligand>
</feature>
<dbReference type="GO" id="GO:0005737">
    <property type="term" value="C:cytoplasm"/>
    <property type="evidence" value="ECO:0007669"/>
    <property type="project" value="UniProtKB-SubCell"/>
</dbReference>
<keyword evidence="8" id="KW-0175">Coiled coil</keyword>
<keyword evidence="2 7" id="KW-0963">Cytoplasm</keyword>
<name>A0A841R2H6_9FIRM</name>
<evidence type="ECO:0000256" key="4">
    <source>
        <dbReference type="ARBA" id="ARBA00022603"/>
    </source>
</evidence>
<keyword evidence="10" id="KW-1185">Reference proteome</keyword>
<proteinExistence type="inferred from homology"/>
<keyword evidence="5 7" id="KW-0808">Transferase</keyword>
<comment type="subcellular location">
    <subcellularLocation>
        <location evidence="7">Cytoplasm</location>
    </subcellularLocation>
</comment>
<sequence>MFHHVTVLLKATVDNVVQNPHGIYVDMTLGGGGHSHEIASRLAADGCLIGIDRDAAALQAARQRLEQMRCRIHLVQRNYIEINEVVNELGFTGVDGIVCDLGVSSYQLDTEERGFSYQHDAPLDMRMDQRQELTAATVVNTYSAKELAQVIRQYGEERFANRIAQRIVARRENGLLTTTGELVEVIKAAIPAATRRTGPHPAKRTFQAIRIEVNGELRDLETAVCNAIRTLKPGGKIGIISFHSLEDRIIKHTFRDLARDCICPPELPVCQCGHQATLRNVSKAIRPTEQELEDNPRARSAILRVAEKV</sequence>
<dbReference type="SUPFAM" id="SSF81799">
    <property type="entry name" value="Putative methyltransferase TM0872, insert domain"/>
    <property type="match status" value="1"/>
</dbReference>
<dbReference type="RefSeq" id="WP_159821819.1">
    <property type="nucleotide sequence ID" value="NZ_CABWNB010000001.1"/>
</dbReference>
<protein>
    <recommendedName>
        <fullName evidence="7">Ribosomal RNA small subunit methyltransferase H</fullName>
        <ecNumber evidence="7">2.1.1.199</ecNumber>
    </recommendedName>
    <alternativeName>
        <fullName evidence="7">16S rRNA m(4)C1402 methyltransferase</fullName>
    </alternativeName>
    <alternativeName>
        <fullName evidence="7">rRNA (cytosine-N(4)-)-methyltransferase RsmH</fullName>
    </alternativeName>
</protein>
<keyword evidence="4 7" id="KW-0489">Methyltransferase</keyword>
<evidence type="ECO:0000256" key="6">
    <source>
        <dbReference type="ARBA" id="ARBA00022691"/>
    </source>
</evidence>
<dbReference type="Gene3D" id="1.10.150.170">
    <property type="entry name" value="Putative methyltransferase TM0872, insert domain"/>
    <property type="match status" value="1"/>
</dbReference>
<feature type="binding site" evidence="7">
    <location>
        <position position="100"/>
    </location>
    <ligand>
        <name>S-adenosyl-L-methionine</name>
        <dbReference type="ChEBI" id="CHEBI:59789"/>
    </ligand>
</feature>
<feature type="coiled-coil region" evidence="8">
    <location>
        <begin position="51"/>
        <end position="78"/>
    </location>
</feature>
<comment type="caution">
    <text evidence="9">The sequence shown here is derived from an EMBL/GenBank/DDBJ whole genome shotgun (WGS) entry which is preliminary data.</text>
</comment>
<dbReference type="PANTHER" id="PTHR11265">
    <property type="entry name" value="S-ADENOSYL-METHYLTRANSFERASE MRAW"/>
    <property type="match status" value="1"/>
</dbReference>
<dbReference type="SUPFAM" id="SSF53335">
    <property type="entry name" value="S-adenosyl-L-methionine-dependent methyltransferases"/>
    <property type="match status" value="1"/>
</dbReference>
<dbReference type="InterPro" id="IPR023397">
    <property type="entry name" value="SAM-dep_MeTrfase_MraW_recog"/>
</dbReference>
<organism evidence="9 10">
    <name type="scientific">Negativicoccus succinicivorans</name>
    <dbReference type="NCBI Taxonomy" id="620903"/>
    <lineage>
        <taxon>Bacteria</taxon>
        <taxon>Bacillati</taxon>
        <taxon>Bacillota</taxon>
        <taxon>Negativicutes</taxon>
        <taxon>Veillonellales</taxon>
        <taxon>Veillonellaceae</taxon>
        <taxon>Negativicoccus</taxon>
    </lineage>
</organism>
<evidence type="ECO:0000256" key="7">
    <source>
        <dbReference type="HAMAP-Rule" id="MF_01007"/>
    </source>
</evidence>
<evidence type="ECO:0000256" key="3">
    <source>
        <dbReference type="ARBA" id="ARBA00022552"/>
    </source>
</evidence>
<gene>
    <name evidence="7" type="primary">rsmH</name>
    <name evidence="9" type="ORF">HNR45_000312</name>
</gene>
<comment type="catalytic activity">
    <reaction evidence="7">
        <text>cytidine(1402) in 16S rRNA + S-adenosyl-L-methionine = N(4)-methylcytidine(1402) in 16S rRNA + S-adenosyl-L-homocysteine + H(+)</text>
        <dbReference type="Rhea" id="RHEA:42928"/>
        <dbReference type="Rhea" id="RHEA-COMP:10286"/>
        <dbReference type="Rhea" id="RHEA-COMP:10287"/>
        <dbReference type="ChEBI" id="CHEBI:15378"/>
        <dbReference type="ChEBI" id="CHEBI:57856"/>
        <dbReference type="ChEBI" id="CHEBI:59789"/>
        <dbReference type="ChEBI" id="CHEBI:74506"/>
        <dbReference type="ChEBI" id="CHEBI:82748"/>
        <dbReference type="EC" id="2.1.1.199"/>
    </reaction>
</comment>
<comment type="function">
    <text evidence="7">Specifically methylates the N4 position of cytidine in position 1402 (C1402) of 16S rRNA.</text>
</comment>
<dbReference type="GeneID" id="93485602"/>
<dbReference type="InterPro" id="IPR029063">
    <property type="entry name" value="SAM-dependent_MTases_sf"/>
</dbReference>
<dbReference type="Proteomes" id="UP000591941">
    <property type="component" value="Unassembled WGS sequence"/>
</dbReference>
<comment type="similarity">
    <text evidence="1 7">Belongs to the methyltransferase superfamily. RsmH family.</text>
</comment>
<keyword evidence="3 7" id="KW-0698">rRNA processing</keyword>
<evidence type="ECO:0000256" key="8">
    <source>
        <dbReference type="SAM" id="Coils"/>
    </source>
</evidence>
<dbReference type="NCBIfam" id="TIGR00006">
    <property type="entry name" value="16S rRNA (cytosine(1402)-N(4))-methyltransferase RsmH"/>
    <property type="match status" value="1"/>
</dbReference>
<dbReference type="Pfam" id="PF01795">
    <property type="entry name" value="Methyltransf_5"/>
    <property type="match status" value="1"/>
</dbReference>
<evidence type="ECO:0000256" key="5">
    <source>
        <dbReference type="ARBA" id="ARBA00022679"/>
    </source>
</evidence>
<dbReference type="PANTHER" id="PTHR11265:SF0">
    <property type="entry name" value="12S RRNA N4-METHYLCYTIDINE METHYLTRANSFERASE"/>
    <property type="match status" value="1"/>
</dbReference>
<dbReference type="AlphaFoldDB" id="A0A841R2H6"/>
<evidence type="ECO:0000256" key="1">
    <source>
        <dbReference type="ARBA" id="ARBA00010396"/>
    </source>
</evidence>
<feature type="binding site" evidence="7">
    <location>
        <begin position="32"/>
        <end position="34"/>
    </location>
    <ligand>
        <name>S-adenosyl-L-methionine</name>
        <dbReference type="ChEBI" id="CHEBI:59789"/>
    </ligand>
</feature>
<dbReference type="Gene3D" id="3.40.50.150">
    <property type="entry name" value="Vaccinia Virus protein VP39"/>
    <property type="match status" value="1"/>
</dbReference>
<dbReference type="PIRSF" id="PIRSF004486">
    <property type="entry name" value="MraW"/>
    <property type="match status" value="1"/>
</dbReference>
<dbReference type="HAMAP" id="MF_01007">
    <property type="entry name" value="16SrRNA_methyltr_H"/>
    <property type="match status" value="1"/>
</dbReference>
<evidence type="ECO:0000313" key="10">
    <source>
        <dbReference type="Proteomes" id="UP000591941"/>
    </source>
</evidence>
<feature type="binding site" evidence="7">
    <location>
        <position position="107"/>
    </location>
    <ligand>
        <name>S-adenosyl-L-methionine</name>
        <dbReference type="ChEBI" id="CHEBI:59789"/>
    </ligand>
</feature>
<reference evidence="9 10" key="1">
    <citation type="submission" date="2020-08" db="EMBL/GenBank/DDBJ databases">
        <title>Genomic Encyclopedia of Type Strains, Phase IV (KMG-IV): sequencing the most valuable type-strain genomes for metagenomic binning, comparative biology and taxonomic classification.</title>
        <authorList>
            <person name="Goeker M."/>
        </authorList>
    </citation>
    <scope>NUCLEOTIDE SEQUENCE [LARGE SCALE GENOMIC DNA]</scope>
    <source>
        <strain evidence="9 10">DSM 21255</strain>
    </source>
</reference>
<dbReference type="OrthoDB" id="9806637at2"/>
<evidence type="ECO:0000256" key="2">
    <source>
        <dbReference type="ARBA" id="ARBA00022490"/>
    </source>
</evidence>
<dbReference type="GO" id="GO:0071424">
    <property type="term" value="F:rRNA (cytosine-N4-)-methyltransferase activity"/>
    <property type="evidence" value="ECO:0007669"/>
    <property type="project" value="UniProtKB-UniRule"/>
</dbReference>
<dbReference type="EC" id="2.1.1.199" evidence="7"/>
<keyword evidence="6 7" id="KW-0949">S-adenosyl-L-methionine</keyword>
<dbReference type="FunFam" id="1.10.150.170:FF:000001">
    <property type="entry name" value="Ribosomal RNA small subunit methyltransferase H"/>
    <property type="match status" value="1"/>
</dbReference>
<accession>A0A841R2H6</accession>